<sequence length="97" mass="10629">MKLAGHLSRVHPQRELQREAQLLVADRAAVAGLPQHRVLQLQPVHTQTPGTGNTRGRRTAVRAAAKRSRPSLSRQPYLFTSRAMKNTAAAISSFIAP</sequence>
<feature type="region of interest" description="Disordered" evidence="1">
    <location>
        <begin position="40"/>
        <end position="78"/>
    </location>
</feature>
<accession>A0A4Z2FV40</accession>
<dbReference type="Proteomes" id="UP000314294">
    <property type="component" value="Unassembled WGS sequence"/>
</dbReference>
<protein>
    <submittedName>
        <fullName evidence="2">Uncharacterized protein</fullName>
    </submittedName>
</protein>
<reference evidence="2 3" key="1">
    <citation type="submission" date="2019-03" db="EMBL/GenBank/DDBJ databases">
        <title>First draft genome of Liparis tanakae, snailfish: a comprehensive survey of snailfish specific genes.</title>
        <authorList>
            <person name="Kim W."/>
            <person name="Song I."/>
            <person name="Jeong J.-H."/>
            <person name="Kim D."/>
            <person name="Kim S."/>
            <person name="Ryu S."/>
            <person name="Song J.Y."/>
            <person name="Lee S.K."/>
        </authorList>
    </citation>
    <scope>NUCLEOTIDE SEQUENCE [LARGE SCALE GENOMIC DNA]</scope>
    <source>
        <tissue evidence="2">Muscle</tissue>
    </source>
</reference>
<dbReference type="EMBL" id="SRLO01000868">
    <property type="protein sequence ID" value="TNN45076.1"/>
    <property type="molecule type" value="Genomic_DNA"/>
</dbReference>
<evidence type="ECO:0000313" key="2">
    <source>
        <dbReference type="EMBL" id="TNN45076.1"/>
    </source>
</evidence>
<gene>
    <name evidence="2" type="ORF">EYF80_044721</name>
</gene>
<name>A0A4Z2FV40_9TELE</name>
<organism evidence="2 3">
    <name type="scientific">Liparis tanakae</name>
    <name type="common">Tanaka's snailfish</name>
    <dbReference type="NCBI Taxonomy" id="230148"/>
    <lineage>
        <taxon>Eukaryota</taxon>
        <taxon>Metazoa</taxon>
        <taxon>Chordata</taxon>
        <taxon>Craniata</taxon>
        <taxon>Vertebrata</taxon>
        <taxon>Euteleostomi</taxon>
        <taxon>Actinopterygii</taxon>
        <taxon>Neopterygii</taxon>
        <taxon>Teleostei</taxon>
        <taxon>Neoteleostei</taxon>
        <taxon>Acanthomorphata</taxon>
        <taxon>Eupercaria</taxon>
        <taxon>Perciformes</taxon>
        <taxon>Cottioidei</taxon>
        <taxon>Cottales</taxon>
        <taxon>Liparidae</taxon>
        <taxon>Liparis</taxon>
    </lineage>
</organism>
<evidence type="ECO:0000256" key="1">
    <source>
        <dbReference type="SAM" id="MobiDB-lite"/>
    </source>
</evidence>
<dbReference type="AlphaFoldDB" id="A0A4Z2FV40"/>
<comment type="caution">
    <text evidence="2">The sequence shown here is derived from an EMBL/GenBank/DDBJ whole genome shotgun (WGS) entry which is preliminary data.</text>
</comment>
<feature type="compositionally biased region" description="Basic residues" evidence="1">
    <location>
        <begin position="55"/>
        <end position="69"/>
    </location>
</feature>
<keyword evidence="3" id="KW-1185">Reference proteome</keyword>
<evidence type="ECO:0000313" key="3">
    <source>
        <dbReference type="Proteomes" id="UP000314294"/>
    </source>
</evidence>
<proteinExistence type="predicted"/>